<keyword evidence="3" id="KW-1185">Reference proteome</keyword>
<dbReference type="Proteomes" id="UP000011777">
    <property type="component" value="Unassembled WGS sequence"/>
</dbReference>
<dbReference type="AlphaFoldDB" id="M3K0B2"/>
<evidence type="ECO:0000313" key="2">
    <source>
        <dbReference type="EMBL" id="EMG48079.1"/>
    </source>
</evidence>
<evidence type="ECO:0000313" key="3">
    <source>
        <dbReference type="Proteomes" id="UP000011777"/>
    </source>
</evidence>
<accession>M3K0B2</accession>
<dbReference type="PANTHER" id="PTHR13618">
    <property type="entry name" value="LEUCINE ZIPPER CONTAINING TRANSCRIPTION FACTOR LZF1"/>
    <property type="match status" value="1"/>
</dbReference>
<gene>
    <name evidence="2" type="ORF">G210_1423</name>
</gene>
<feature type="compositionally biased region" description="Polar residues" evidence="1">
    <location>
        <begin position="249"/>
        <end position="259"/>
    </location>
</feature>
<reference evidence="2 3" key="1">
    <citation type="submission" date="2013-02" db="EMBL/GenBank/DDBJ databases">
        <title>Genome sequence of Candida maltosa Xu316, a potential industrial strain for xylitol and ethanol production.</title>
        <authorList>
            <person name="Yu J."/>
            <person name="Wang Q."/>
            <person name="Geng X."/>
            <person name="Bao W."/>
            <person name="He P."/>
            <person name="Cai J."/>
        </authorList>
    </citation>
    <scope>NUCLEOTIDE SEQUENCE [LARGE SCALE GENOMIC DNA]</scope>
    <source>
        <strain evidence="3">Xu316</strain>
    </source>
</reference>
<dbReference type="OrthoDB" id="66510at2759"/>
<dbReference type="EMBL" id="AOGT01001264">
    <property type="protein sequence ID" value="EMG48079.1"/>
    <property type="molecule type" value="Genomic_DNA"/>
</dbReference>
<dbReference type="HOGENOM" id="CLU_045567_0_0_1"/>
<feature type="region of interest" description="Disordered" evidence="1">
    <location>
        <begin position="247"/>
        <end position="277"/>
    </location>
</feature>
<dbReference type="Pfam" id="PF10259">
    <property type="entry name" value="Rogdi_lz"/>
    <property type="match status" value="1"/>
</dbReference>
<dbReference type="PANTHER" id="PTHR13618:SF1">
    <property type="entry name" value="PROTEIN ROGDI HOMOLOG"/>
    <property type="match status" value="1"/>
</dbReference>
<protein>
    <submittedName>
        <fullName evidence="2">Uncharacterized protein</fullName>
    </submittedName>
</protein>
<dbReference type="eggNOG" id="ENOG502RBKJ">
    <property type="taxonomic scope" value="Eukaryota"/>
</dbReference>
<name>M3K0B2_CANMX</name>
<sequence>MEALTNNPTIQSLQQKHDKTELKWYISNIITPDSSQIMETLQICKNLLLYNSPQSPDSKYEKGPSLKLAISFGNNKVGDAVNGFIIRDGPYIVDLNLSIKNHYFNKHVNRLRLKNPIVLESIVNCLNYLNDAINELQELSNSDKKEVNEEECLKCFVKLSELIKSSKNSLQIPTDPEMIFPLHVTNEDNFESDIKGSENHEISVDFYTCDNQISLDLRSLHKVHEKPWCEIDKSTGKSYVDNIRDEMKQSSSTPSDILLTSSSNTNHNPNNNNTNNNNFFSSLIHHFKNKPDAMDYINRAVTYNGHVVLVDKKFEVS</sequence>
<dbReference type="STRING" id="1245528.M3K0B2"/>
<proteinExistence type="predicted"/>
<evidence type="ECO:0000256" key="1">
    <source>
        <dbReference type="SAM" id="MobiDB-lite"/>
    </source>
</evidence>
<dbReference type="InterPro" id="IPR028241">
    <property type="entry name" value="RAVE2/Rogdi"/>
</dbReference>
<comment type="caution">
    <text evidence="2">The sequence shown here is derived from an EMBL/GenBank/DDBJ whole genome shotgun (WGS) entry which is preliminary data.</text>
</comment>
<feature type="compositionally biased region" description="Low complexity" evidence="1">
    <location>
        <begin position="260"/>
        <end position="277"/>
    </location>
</feature>
<dbReference type="GO" id="GO:0043291">
    <property type="term" value="C:RAVE complex"/>
    <property type="evidence" value="ECO:0007669"/>
    <property type="project" value="TreeGrafter"/>
</dbReference>
<dbReference type="OMA" id="ITRCITY"/>
<organism evidence="2 3">
    <name type="scientific">Candida maltosa (strain Xu316)</name>
    <name type="common">Yeast</name>
    <dbReference type="NCBI Taxonomy" id="1245528"/>
    <lineage>
        <taxon>Eukaryota</taxon>
        <taxon>Fungi</taxon>
        <taxon>Dikarya</taxon>
        <taxon>Ascomycota</taxon>
        <taxon>Saccharomycotina</taxon>
        <taxon>Pichiomycetes</taxon>
        <taxon>Debaryomycetaceae</taxon>
        <taxon>Candida/Lodderomyces clade</taxon>
        <taxon>Candida</taxon>
    </lineage>
</organism>